<evidence type="ECO:0000313" key="3">
    <source>
        <dbReference type="Proteomes" id="UP000075683"/>
    </source>
</evidence>
<reference evidence="2 3" key="1">
    <citation type="submission" date="2016-01" db="EMBL/GenBank/DDBJ databases">
        <title>Draft Genome Sequences of Seven Thermophilic Sporeformers Isolated from Foods.</title>
        <authorList>
            <person name="Berendsen E.M."/>
            <person name="Wells-Bennik M.H."/>
            <person name="Krawcyk A.O."/>
            <person name="De Jong A."/>
            <person name="Holsappel S."/>
            <person name="Eijlander R.T."/>
            <person name="Kuipers O.P."/>
        </authorList>
    </citation>
    <scope>NUCLEOTIDE SEQUENCE [LARGE SCALE GENOMIC DNA]</scope>
    <source>
        <strain evidence="2 3">B4135</strain>
    </source>
</reference>
<gene>
    <name evidence="2" type="ORF">B4135_0981</name>
</gene>
<evidence type="ECO:0000256" key="1">
    <source>
        <dbReference type="ARBA" id="ARBA00007189"/>
    </source>
</evidence>
<evidence type="ECO:0000313" key="2">
    <source>
        <dbReference type="EMBL" id="KYD23158.1"/>
    </source>
</evidence>
<protein>
    <recommendedName>
        <fullName evidence="4">DUF2325 domain-containing protein</fullName>
    </recommendedName>
</protein>
<sequence length="73" mass="7875">MFHNGKSKGGKKELKHIIQKSDCVVVLLGAVGHVSMNIVKDICKKKGISLLFHNGFGASGAIQLCIDHFKQTA</sequence>
<comment type="caution">
    <text evidence="2">The sequence shown here is derived from an EMBL/GenBank/DDBJ whole genome shotgun (WGS) entry which is preliminary data.</text>
</comment>
<evidence type="ECO:0008006" key="4">
    <source>
        <dbReference type="Google" id="ProtNLM"/>
    </source>
</evidence>
<dbReference type="STRING" id="301148.B4135_0981"/>
<dbReference type="EMBL" id="LQYT01000001">
    <property type="protein sequence ID" value="KYD23158.1"/>
    <property type="molecule type" value="Genomic_DNA"/>
</dbReference>
<dbReference type="Proteomes" id="UP000075683">
    <property type="component" value="Unassembled WGS sequence"/>
</dbReference>
<organism evidence="2 3">
    <name type="scientific">Caldibacillus debilis</name>
    <dbReference type="NCBI Taxonomy" id="301148"/>
    <lineage>
        <taxon>Bacteria</taxon>
        <taxon>Bacillati</taxon>
        <taxon>Bacillota</taxon>
        <taxon>Bacilli</taxon>
        <taxon>Bacillales</taxon>
        <taxon>Bacillaceae</taxon>
        <taxon>Caldibacillus</taxon>
    </lineage>
</organism>
<dbReference type="Pfam" id="PF10087">
    <property type="entry name" value="DUF2325"/>
    <property type="match status" value="1"/>
</dbReference>
<proteinExistence type="inferred from homology"/>
<dbReference type="InterPro" id="IPR016772">
    <property type="entry name" value="UCP020408"/>
</dbReference>
<accession>A0A150MFH6</accession>
<name>A0A150MFH6_9BACI</name>
<comment type="similarity">
    <text evidence="1">Belongs to the UPF0751 family.</text>
</comment>
<dbReference type="AlphaFoldDB" id="A0A150MFH6"/>